<dbReference type="AlphaFoldDB" id="A0A4D9CYQ0"/>
<feature type="compositionally biased region" description="Acidic residues" evidence="1">
    <location>
        <begin position="97"/>
        <end position="131"/>
    </location>
</feature>
<reference evidence="2 3" key="1">
    <citation type="submission" date="2019-01" db="EMBL/GenBank/DDBJ databases">
        <title>Nuclear Genome Assembly of the Microalgal Biofuel strain Nannochloropsis salina CCMP1776.</title>
        <authorList>
            <person name="Hovde B."/>
        </authorList>
    </citation>
    <scope>NUCLEOTIDE SEQUENCE [LARGE SCALE GENOMIC DNA]</scope>
    <source>
        <strain evidence="2 3">CCMP1776</strain>
    </source>
</reference>
<evidence type="ECO:0000313" key="2">
    <source>
        <dbReference type="EMBL" id="TFJ82515.1"/>
    </source>
</evidence>
<feature type="compositionally biased region" description="Basic and acidic residues" evidence="1">
    <location>
        <begin position="86"/>
        <end position="96"/>
    </location>
</feature>
<evidence type="ECO:0000256" key="1">
    <source>
        <dbReference type="SAM" id="MobiDB-lite"/>
    </source>
</evidence>
<dbReference type="EMBL" id="SDOX01000101">
    <property type="protein sequence ID" value="TFJ82515.1"/>
    <property type="molecule type" value="Genomic_DNA"/>
</dbReference>
<sequence length="131" mass="14825">MGRCSTPCPTRRLPLWDKESVSLSHHRASQKKAPGAALREVYLGRPQRGRREGGKEGGREGEAQLQRLHEGSEVFGRTVGGGKIWEGLKELLRREEEGEEEEVGEGEEEKEEGEEEKEEGEGEEEEERDRL</sequence>
<comment type="caution">
    <text evidence="2">The sequence shown here is derived from an EMBL/GenBank/DDBJ whole genome shotgun (WGS) entry which is preliminary data.</text>
</comment>
<dbReference type="Proteomes" id="UP000355283">
    <property type="component" value="Unassembled WGS sequence"/>
</dbReference>
<feature type="compositionally biased region" description="Basic and acidic residues" evidence="1">
    <location>
        <begin position="49"/>
        <end position="72"/>
    </location>
</feature>
<name>A0A4D9CYQ0_9STRA</name>
<feature type="region of interest" description="Disordered" evidence="1">
    <location>
        <begin position="21"/>
        <end position="131"/>
    </location>
</feature>
<protein>
    <submittedName>
        <fullName evidence="2">Uncharacterized protein</fullName>
    </submittedName>
</protein>
<accession>A0A4D9CYQ0</accession>
<gene>
    <name evidence="2" type="ORF">NSK_006193</name>
</gene>
<keyword evidence="3" id="KW-1185">Reference proteome</keyword>
<organism evidence="2 3">
    <name type="scientific">Nannochloropsis salina CCMP1776</name>
    <dbReference type="NCBI Taxonomy" id="1027361"/>
    <lineage>
        <taxon>Eukaryota</taxon>
        <taxon>Sar</taxon>
        <taxon>Stramenopiles</taxon>
        <taxon>Ochrophyta</taxon>
        <taxon>Eustigmatophyceae</taxon>
        <taxon>Eustigmatales</taxon>
        <taxon>Monodopsidaceae</taxon>
        <taxon>Microchloropsis</taxon>
        <taxon>Microchloropsis salina</taxon>
    </lineage>
</organism>
<proteinExistence type="predicted"/>
<evidence type="ECO:0000313" key="3">
    <source>
        <dbReference type="Proteomes" id="UP000355283"/>
    </source>
</evidence>